<keyword evidence="5" id="KW-1185">Reference proteome</keyword>
<dbReference type="SUPFAM" id="SSF75304">
    <property type="entry name" value="Amidase signature (AS) enzymes"/>
    <property type="match status" value="1"/>
</dbReference>
<dbReference type="GO" id="GO:0016740">
    <property type="term" value="F:transferase activity"/>
    <property type="evidence" value="ECO:0007669"/>
    <property type="project" value="UniProtKB-KW"/>
</dbReference>
<dbReference type="Proteomes" id="UP000046187">
    <property type="component" value="Unassembled WGS sequence"/>
</dbReference>
<gene>
    <name evidence="4" type="ORF">XTALMG727_1969</name>
</gene>
<accession>A0A0K2ZQL5</accession>
<keyword evidence="4" id="KW-0808">Transferase</keyword>
<dbReference type="PROSITE" id="PS51257">
    <property type="entry name" value="PROKAR_LIPOPROTEIN"/>
    <property type="match status" value="1"/>
</dbReference>
<evidence type="ECO:0000313" key="5">
    <source>
        <dbReference type="Proteomes" id="UP000046187"/>
    </source>
</evidence>
<feature type="region of interest" description="Disordered" evidence="1">
    <location>
        <begin position="472"/>
        <end position="494"/>
    </location>
</feature>
<protein>
    <submittedName>
        <fullName evidence="4">Amidase, Asp-tRNAAsn/Glu-tRNAGln amidotransferase A subunit</fullName>
    </submittedName>
</protein>
<dbReference type="NCBIfam" id="NF006006">
    <property type="entry name" value="PRK08137.1"/>
    <property type="match status" value="1"/>
</dbReference>
<feature type="chain" id="PRO_5005492660" evidence="2">
    <location>
        <begin position="20"/>
        <end position="565"/>
    </location>
</feature>
<feature type="domain" description="Amidase" evidence="3">
    <location>
        <begin position="63"/>
        <end position="425"/>
    </location>
</feature>
<feature type="region of interest" description="Disordered" evidence="1">
    <location>
        <begin position="530"/>
        <end position="565"/>
    </location>
</feature>
<name>A0A0K2ZQL5_9XANT</name>
<dbReference type="PANTHER" id="PTHR42678:SF34">
    <property type="entry name" value="OS04G0183300 PROTEIN"/>
    <property type="match status" value="1"/>
</dbReference>
<evidence type="ECO:0000256" key="1">
    <source>
        <dbReference type="SAM" id="MobiDB-lite"/>
    </source>
</evidence>
<dbReference type="Gene3D" id="3.90.1300.10">
    <property type="entry name" value="Amidase signature (AS) domain"/>
    <property type="match status" value="1"/>
</dbReference>
<proteinExistence type="predicted"/>
<dbReference type="AlphaFoldDB" id="A0A0K2ZQL5"/>
<dbReference type="Pfam" id="PF01425">
    <property type="entry name" value="Amidase"/>
    <property type="match status" value="1"/>
</dbReference>
<dbReference type="InterPro" id="IPR036928">
    <property type="entry name" value="AS_sf"/>
</dbReference>
<reference evidence="5" key="1">
    <citation type="submission" date="2015-07" db="EMBL/GenBank/DDBJ databases">
        <authorList>
            <person name="Wibberg D."/>
        </authorList>
    </citation>
    <scope>NUCLEOTIDE SEQUENCE [LARGE SCALE GENOMIC DNA]</scope>
</reference>
<dbReference type="EMBL" id="CXOI01000030">
    <property type="protein sequence ID" value="CTP87282.1"/>
    <property type="molecule type" value="Genomic_DNA"/>
</dbReference>
<evidence type="ECO:0000256" key="2">
    <source>
        <dbReference type="SAM" id="SignalP"/>
    </source>
</evidence>
<organism evidence="4 5">
    <name type="scientific">Xanthomonas graminis pv. arrhenatheri LMG 727</name>
    <dbReference type="NCBI Taxonomy" id="1195923"/>
    <lineage>
        <taxon>Bacteria</taxon>
        <taxon>Pseudomonadati</taxon>
        <taxon>Pseudomonadota</taxon>
        <taxon>Gammaproteobacteria</taxon>
        <taxon>Lysobacterales</taxon>
        <taxon>Lysobacteraceae</taxon>
        <taxon>Xanthomonas</taxon>
        <taxon>Xanthomonas translucens group</taxon>
        <taxon>Xanthomonas graminis</taxon>
    </lineage>
</organism>
<dbReference type="PANTHER" id="PTHR42678">
    <property type="entry name" value="AMIDASE"/>
    <property type="match status" value="1"/>
</dbReference>
<sequence length="565" mass="59540">MRLLPALLLCGALAGCRHAALPDTALSETTATSPAPATFAHAEADIATLQAQMARGTLDSAGLTAAYLQRIDALDRRGPALHAIIERNPQALDEARQLDAERRTGHLRGPLHGIPLVLKDNIDARPMANSAGSLALAEFHPPHDAFLVQRLRQAGAVILGKSNLSEWANFRSSKSSSGWSARGGQTRNPYVLDRNPCGSSAGTGVAVSANLAAAGIGTETDGSIVCPAAVNGLVGLKPTVGLVSRDGIIPISASQDTAGPMTRSVADAATLLSVLAAPDTADPATAAAPRPSGYDYRMHLRGDARRGARIGLLASPLTQSADIAAAQARAVATLRAAGATVVAARIPSAGQWDAAELRVLLTEFKAGLERYLATREAPLRTLAQLIAFNRAHADTELAHFDQALFEQAQATRGLDDPAYLTARAQAKRLAGPDGIRAAAGCADRAEHRPRLEDRPAPWRRFSRCQLWRSGGRRLSQPDRANGRQRRPAAGIGVHRPCLERTAADRTRLRLRTAQPCTHAADVLADAAAGHATSVKPLAPQRAPTTEGLEERLQPRPELSEAACRG</sequence>
<feature type="signal peptide" evidence="2">
    <location>
        <begin position="1"/>
        <end position="19"/>
    </location>
</feature>
<keyword evidence="2" id="KW-0732">Signal</keyword>
<evidence type="ECO:0000313" key="4">
    <source>
        <dbReference type="EMBL" id="CTP87282.1"/>
    </source>
</evidence>
<dbReference type="InterPro" id="IPR023631">
    <property type="entry name" value="Amidase_dom"/>
</dbReference>
<evidence type="ECO:0000259" key="3">
    <source>
        <dbReference type="Pfam" id="PF01425"/>
    </source>
</evidence>
<feature type="compositionally biased region" description="Basic and acidic residues" evidence="1">
    <location>
        <begin position="548"/>
        <end position="558"/>
    </location>
</feature>